<evidence type="ECO:0000313" key="5">
    <source>
        <dbReference type="EMBL" id="CAF0763046.1"/>
    </source>
</evidence>
<feature type="signal peptide" evidence="3">
    <location>
        <begin position="1"/>
        <end position="19"/>
    </location>
</feature>
<reference evidence="5" key="1">
    <citation type="submission" date="2021-02" db="EMBL/GenBank/DDBJ databases">
        <authorList>
            <person name="Nowell W R."/>
        </authorList>
    </citation>
    <scope>NUCLEOTIDE SEQUENCE</scope>
</reference>
<dbReference type="EMBL" id="CAJNOL010000028">
    <property type="protein sequence ID" value="CAF0763046.1"/>
    <property type="molecule type" value="Genomic_DNA"/>
</dbReference>
<name>A0A813Q738_9BILA</name>
<feature type="domain" description="TIL" evidence="4">
    <location>
        <begin position="27"/>
        <end position="81"/>
    </location>
</feature>
<feature type="domain" description="TIL" evidence="4">
    <location>
        <begin position="151"/>
        <end position="206"/>
    </location>
</feature>
<evidence type="ECO:0000256" key="3">
    <source>
        <dbReference type="SAM" id="SignalP"/>
    </source>
</evidence>
<dbReference type="AlphaFoldDB" id="A0A813Q738"/>
<evidence type="ECO:0000256" key="2">
    <source>
        <dbReference type="ARBA" id="ARBA00023157"/>
    </source>
</evidence>
<dbReference type="InterPro" id="IPR002919">
    <property type="entry name" value="TIL_dom"/>
</dbReference>
<organism evidence="5 6">
    <name type="scientific">Rotaria sordida</name>
    <dbReference type="NCBI Taxonomy" id="392033"/>
    <lineage>
        <taxon>Eukaryota</taxon>
        <taxon>Metazoa</taxon>
        <taxon>Spiralia</taxon>
        <taxon>Gnathifera</taxon>
        <taxon>Rotifera</taxon>
        <taxon>Eurotatoria</taxon>
        <taxon>Bdelloidea</taxon>
        <taxon>Philodinida</taxon>
        <taxon>Philodinidae</taxon>
        <taxon>Rotaria</taxon>
    </lineage>
</organism>
<dbReference type="PANTHER" id="PTHR23259">
    <property type="entry name" value="RIDDLE"/>
    <property type="match status" value="1"/>
</dbReference>
<sequence>MHSILYTTFLLLLTTIIQGNSPPAPVCGNNEQYTCGSVCIETCDYKPTICSFMCRFGCFCQDGYVRQSNDTSSPCVKREDCNKTDVPQCGDNEEYQQCGSACPPTCNDFSYPLPKEPQACIAICKSGCFCKKGYFRANNNQCVQQEKCCTGDNEQYTDCGSACVETCNYVPQVCTEQCVRGCFCQSTDCVRKDNSTGSPCIKREQCSQ</sequence>
<dbReference type="PANTHER" id="PTHR23259:SF70">
    <property type="entry name" value="ACCESSORY GLAND PROTEIN ACP62F-RELATED"/>
    <property type="match status" value="1"/>
</dbReference>
<evidence type="ECO:0000259" key="4">
    <source>
        <dbReference type="Pfam" id="PF01826"/>
    </source>
</evidence>
<accession>A0A813Q738</accession>
<dbReference type="InterPro" id="IPR051368">
    <property type="entry name" value="SerProtInhib-TIL_Domain"/>
</dbReference>
<dbReference type="InterPro" id="IPR036084">
    <property type="entry name" value="Ser_inhib-like_sf"/>
</dbReference>
<feature type="domain" description="TIL" evidence="4">
    <location>
        <begin position="89"/>
        <end position="148"/>
    </location>
</feature>
<comment type="caution">
    <text evidence="5">The sequence shown here is derived from an EMBL/GenBank/DDBJ whole genome shotgun (WGS) entry which is preliminary data.</text>
</comment>
<protein>
    <recommendedName>
        <fullName evidence="4">TIL domain-containing protein</fullName>
    </recommendedName>
</protein>
<dbReference type="CDD" id="cd19941">
    <property type="entry name" value="TIL"/>
    <property type="match status" value="3"/>
</dbReference>
<keyword evidence="6" id="KW-1185">Reference proteome</keyword>
<feature type="chain" id="PRO_5032983049" description="TIL domain-containing protein" evidence="3">
    <location>
        <begin position="20"/>
        <end position="208"/>
    </location>
</feature>
<evidence type="ECO:0000256" key="1">
    <source>
        <dbReference type="ARBA" id="ARBA00022690"/>
    </source>
</evidence>
<keyword evidence="2" id="KW-1015">Disulfide bond</keyword>
<keyword evidence="1" id="KW-0646">Protease inhibitor</keyword>
<gene>
    <name evidence="5" type="ORF">JXQ802_LOCUS2300</name>
</gene>
<dbReference type="Gene3D" id="2.10.25.10">
    <property type="entry name" value="Laminin"/>
    <property type="match status" value="3"/>
</dbReference>
<dbReference type="SUPFAM" id="SSF57567">
    <property type="entry name" value="Serine protease inhibitors"/>
    <property type="match status" value="2"/>
</dbReference>
<proteinExistence type="predicted"/>
<evidence type="ECO:0000313" key="6">
    <source>
        <dbReference type="Proteomes" id="UP000663870"/>
    </source>
</evidence>
<dbReference type="GO" id="GO:0030414">
    <property type="term" value="F:peptidase inhibitor activity"/>
    <property type="evidence" value="ECO:0007669"/>
    <property type="project" value="UniProtKB-KW"/>
</dbReference>
<dbReference type="Pfam" id="PF01826">
    <property type="entry name" value="TIL"/>
    <property type="match status" value="3"/>
</dbReference>
<keyword evidence="3" id="KW-0732">Signal</keyword>
<dbReference type="Proteomes" id="UP000663870">
    <property type="component" value="Unassembled WGS sequence"/>
</dbReference>